<dbReference type="PANTHER" id="PTHR12919:SF20">
    <property type="entry name" value="SMALL RIBOSOMAL SUBUNIT PROTEIN BS16M"/>
    <property type="match status" value="1"/>
</dbReference>
<keyword evidence="2 3" id="KW-0687">Ribonucleoprotein</keyword>
<dbReference type="NCBIfam" id="TIGR00002">
    <property type="entry name" value="S16"/>
    <property type="match status" value="1"/>
</dbReference>
<dbReference type="InterPro" id="IPR000307">
    <property type="entry name" value="Ribosomal_bS16"/>
</dbReference>
<dbReference type="InterPro" id="IPR023803">
    <property type="entry name" value="Ribosomal_bS16_dom_sf"/>
</dbReference>
<evidence type="ECO:0000313" key="5">
    <source>
        <dbReference type="Proteomes" id="UP001596472"/>
    </source>
</evidence>
<dbReference type="PANTHER" id="PTHR12919">
    <property type="entry name" value="30S RIBOSOMAL PROTEIN S16"/>
    <property type="match status" value="1"/>
</dbReference>
<comment type="caution">
    <text evidence="4">The sequence shown here is derived from an EMBL/GenBank/DDBJ whole genome shotgun (WGS) entry which is preliminary data.</text>
</comment>
<dbReference type="HAMAP" id="MF_00385">
    <property type="entry name" value="Ribosomal_bS16"/>
    <property type="match status" value="1"/>
</dbReference>
<evidence type="ECO:0000256" key="2">
    <source>
        <dbReference type="ARBA" id="ARBA00023274"/>
    </source>
</evidence>
<comment type="similarity">
    <text evidence="3">Belongs to the bacterial ribosomal protein bS16 family.</text>
</comment>
<protein>
    <recommendedName>
        <fullName evidence="3">Small ribosomal subunit protein bS16</fullName>
    </recommendedName>
</protein>
<name>A0ABW2L3K7_9BACT</name>
<dbReference type="RefSeq" id="WP_379708996.1">
    <property type="nucleotide sequence ID" value="NZ_JBHTBS010000001.1"/>
</dbReference>
<dbReference type="Gene3D" id="3.30.1320.10">
    <property type="match status" value="1"/>
</dbReference>
<accession>A0ABW2L3K7</accession>
<dbReference type="Pfam" id="PF00886">
    <property type="entry name" value="Ribosomal_S16"/>
    <property type="match status" value="1"/>
</dbReference>
<keyword evidence="1 3" id="KW-0689">Ribosomal protein</keyword>
<organism evidence="4 5">
    <name type="scientific">Haloferula chungangensis</name>
    <dbReference type="NCBI Taxonomy" id="1048331"/>
    <lineage>
        <taxon>Bacteria</taxon>
        <taxon>Pseudomonadati</taxon>
        <taxon>Verrucomicrobiota</taxon>
        <taxon>Verrucomicrobiia</taxon>
        <taxon>Verrucomicrobiales</taxon>
        <taxon>Verrucomicrobiaceae</taxon>
        <taxon>Haloferula</taxon>
    </lineage>
</organism>
<reference evidence="5" key="1">
    <citation type="journal article" date="2019" name="Int. J. Syst. Evol. Microbiol.">
        <title>The Global Catalogue of Microorganisms (GCM) 10K type strain sequencing project: providing services to taxonomists for standard genome sequencing and annotation.</title>
        <authorList>
            <consortium name="The Broad Institute Genomics Platform"/>
            <consortium name="The Broad Institute Genome Sequencing Center for Infectious Disease"/>
            <person name="Wu L."/>
            <person name="Ma J."/>
        </authorList>
    </citation>
    <scope>NUCLEOTIDE SEQUENCE [LARGE SCALE GENOMIC DNA]</scope>
    <source>
        <strain evidence="5">CGMCC 4.1467</strain>
    </source>
</reference>
<dbReference type="GO" id="GO:0005840">
    <property type="term" value="C:ribosome"/>
    <property type="evidence" value="ECO:0007669"/>
    <property type="project" value="UniProtKB-KW"/>
</dbReference>
<evidence type="ECO:0000256" key="3">
    <source>
        <dbReference type="HAMAP-Rule" id="MF_00385"/>
    </source>
</evidence>
<dbReference type="Proteomes" id="UP001596472">
    <property type="component" value="Unassembled WGS sequence"/>
</dbReference>
<proteinExistence type="inferred from homology"/>
<keyword evidence="5" id="KW-1185">Reference proteome</keyword>
<gene>
    <name evidence="3 4" type="primary">rpsP</name>
    <name evidence="4" type="ORF">ACFQY0_03150</name>
</gene>
<evidence type="ECO:0000256" key="1">
    <source>
        <dbReference type="ARBA" id="ARBA00022980"/>
    </source>
</evidence>
<dbReference type="EMBL" id="JBHTBS010000001">
    <property type="protein sequence ID" value="MFC7336160.1"/>
    <property type="molecule type" value="Genomic_DNA"/>
</dbReference>
<sequence>MAVAIRLNRQGAKDRPYFKIVAVDSRKRRDGRYIEQLGTYDPMKEGENYIIDLEAAEKWLGVGAKPSETVASIIRKARTSAAKA</sequence>
<evidence type="ECO:0000313" key="4">
    <source>
        <dbReference type="EMBL" id="MFC7336160.1"/>
    </source>
</evidence>
<dbReference type="SUPFAM" id="SSF54565">
    <property type="entry name" value="Ribosomal protein S16"/>
    <property type="match status" value="1"/>
</dbReference>